<dbReference type="EMBL" id="GBHO01002632">
    <property type="protein sequence ID" value="JAG40972.1"/>
    <property type="molecule type" value="Transcribed_RNA"/>
</dbReference>
<dbReference type="PANTHER" id="PTHR13050:SF7">
    <property type="entry name" value="VESICLE TRANSPORT PROTEIN USE1"/>
    <property type="match status" value="1"/>
</dbReference>
<dbReference type="GO" id="GO:0015031">
    <property type="term" value="P:protein transport"/>
    <property type="evidence" value="ECO:0007669"/>
    <property type="project" value="UniProtKB-KW"/>
</dbReference>
<evidence type="ECO:0000313" key="27">
    <source>
        <dbReference type="EMBL" id="JAG40974.1"/>
    </source>
</evidence>
<dbReference type="EMBL" id="GBHO01015847">
    <property type="protein sequence ID" value="JAG27757.1"/>
    <property type="molecule type" value="Transcribed_RNA"/>
</dbReference>
<gene>
    <name evidence="22" type="primary">Use1_2</name>
    <name evidence="17" type="synonym">Use1_1</name>
    <name evidence="24" type="synonym">Use1_10</name>
    <name evidence="27" type="synonym">Use1_11</name>
    <name evidence="16" type="synonym">Use1_12</name>
    <name evidence="25" type="synonym">Use1_13</name>
    <name evidence="14" type="synonym">Use1_14</name>
    <name evidence="15" type="synonym">Use1_15</name>
    <name evidence="20" type="synonym">Use1_16</name>
    <name evidence="19" type="synonym">Use1_17</name>
    <name evidence="26" type="synonym">Use1_19</name>
    <name evidence="23" type="synonym">Use1_22</name>
    <name evidence="18" type="synonym">Use1_3</name>
    <name evidence="21" type="synonym">Use1_4</name>
    <name evidence="21" type="ORF">CM83_48098</name>
    <name evidence="19" type="ORF">CM83_48104</name>
    <name evidence="20" type="ORF">CM83_48109</name>
    <name evidence="18" type="ORF">CM83_48114</name>
    <name evidence="24" type="ORF">CM83_48124</name>
    <name evidence="23" type="ORF">CM83_48131</name>
    <name evidence="22" type="ORF">CM83_48142</name>
    <name evidence="17" type="ORF">CM83_48148</name>
    <name evidence="25" type="ORF">CM83_48152</name>
    <name evidence="26" type="ORF">CM83_48162</name>
    <name evidence="27" type="ORF">CM83_48171</name>
    <name evidence="16" type="ORF">CM83_48174</name>
    <name evidence="14" type="ORF">CM83_48183</name>
    <name evidence="15" type="ORF">CM83_48186</name>
</gene>
<name>A0A0A9XXN1_LYGHE</name>
<evidence type="ECO:0000313" key="18">
    <source>
        <dbReference type="EMBL" id="JAG19144.1"/>
    </source>
</evidence>
<evidence type="ECO:0000256" key="10">
    <source>
        <dbReference type="ARBA" id="ARBA00023136"/>
    </source>
</evidence>
<keyword evidence="4" id="KW-0813">Transport</keyword>
<evidence type="ECO:0000256" key="6">
    <source>
        <dbReference type="ARBA" id="ARBA00022824"/>
    </source>
</evidence>
<dbReference type="EMBL" id="GBHO01024458">
    <property type="protein sequence ID" value="JAG19146.1"/>
    <property type="molecule type" value="Transcribed_RNA"/>
</dbReference>
<dbReference type="EMBL" id="GBHO01031335">
    <property type="protein sequence ID" value="JAG12269.1"/>
    <property type="molecule type" value="Transcribed_RNA"/>
</dbReference>
<evidence type="ECO:0000256" key="5">
    <source>
        <dbReference type="ARBA" id="ARBA00022692"/>
    </source>
</evidence>
<evidence type="ECO:0000313" key="25">
    <source>
        <dbReference type="EMBL" id="JAG27757.1"/>
    </source>
</evidence>
<dbReference type="AlphaFoldDB" id="A0A0A9XXN1"/>
<evidence type="ECO:0000256" key="9">
    <source>
        <dbReference type="ARBA" id="ARBA00022989"/>
    </source>
</evidence>
<dbReference type="GO" id="GO:0005789">
    <property type="term" value="C:endoplasmic reticulum membrane"/>
    <property type="evidence" value="ECO:0007669"/>
    <property type="project" value="UniProtKB-SubCell"/>
</dbReference>
<sequence>HASRVERGSTHDNYDKQTELLKPVVLVLILPDSCLHQLNHFPINFVAFRGGHWTSYPGPTSSQQPFPVLNSSGSCHCYRETTMRREEIDLRRLLGCCETMAKGGIDEDEWRLKKFVEKADELLTDLKSKPCKPDVHTLHSYASRIQFLKGMLEVSAIKCNPLEKVNVMATVPNFSVTEETKDIYHTELQKVQEQIRENLFSRKSELRLRKSRPGTSSLSSTISESTDFTNSSETDAMEMDAILKYHHTVQEKIADNMITLAKNIKEQSLIANTIIKGDTKRVEDSTLLADKNIVDLKKNSDKLQEHTKSNWQCWTWLILLMVLMSFIGMVMIMKVFKKKI</sequence>
<dbReference type="EMBL" id="GBHO01019464">
    <property type="protein sequence ID" value="JAG24140.1"/>
    <property type="molecule type" value="Transcribed_RNA"/>
</dbReference>
<dbReference type="Pfam" id="PF09753">
    <property type="entry name" value="Use1"/>
    <property type="match status" value="1"/>
</dbReference>
<protein>
    <recommendedName>
        <fullName evidence="3">Vesicle transport protein USE1</fullName>
    </recommendedName>
    <alternativeName>
        <fullName evidence="11">USE1-like protein</fullName>
    </alternativeName>
</protein>
<evidence type="ECO:0000256" key="7">
    <source>
        <dbReference type="ARBA" id="ARBA00022892"/>
    </source>
</evidence>
<evidence type="ECO:0000313" key="15">
    <source>
        <dbReference type="EMBL" id="JAG12269.1"/>
    </source>
</evidence>
<feature type="transmembrane region" description="Helical" evidence="13">
    <location>
        <begin position="314"/>
        <end position="336"/>
    </location>
</feature>
<organism evidence="22">
    <name type="scientific">Lygus hesperus</name>
    <name type="common">Western plant bug</name>
    <dbReference type="NCBI Taxonomy" id="30085"/>
    <lineage>
        <taxon>Eukaryota</taxon>
        <taxon>Metazoa</taxon>
        <taxon>Ecdysozoa</taxon>
        <taxon>Arthropoda</taxon>
        <taxon>Hexapoda</taxon>
        <taxon>Insecta</taxon>
        <taxon>Pterygota</taxon>
        <taxon>Neoptera</taxon>
        <taxon>Paraneoptera</taxon>
        <taxon>Hemiptera</taxon>
        <taxon>Heteroptera</taxon>
        <taxon>Panheteroptera</taxon>
        <taxon>Cimicomorpha</taxon>
        <taxon>Miridae</taxon>
        <taxon>Mirini</taxon>
        <taxon>Lygus</taxon>
    </lineage>
</organism>
<dbReference type="EMBL" id="GBHO01031334">
    <property type="protein sequence ID" value="JAG12270.1"/>
    <property type="molecule type" value="Transcribed_RNA"/>
</dbReference>
<evidence type="ECO:0000256" key="13">
    <source>
        <dbReference type="SAM" id="Phobius"/>
    </source>
</evidence>
<evidence type="ECO:0000256" key="2">
    <source>
        <dbReference type="ARBA" id="ARBA00007891"/>
    </source>
</evidence>
<reference evidence="22" key="1">
    <citation type="journal article" date="2014" name="PLoS ONE">
        <title>Transcriptome-Based Identification of ABC Transporters in the Western Tarnished Plant Bug Lygus hesperus.</title>
        <authorList>
            <person name="Hull J.J."/>
            <person name="Chaney K."/>
            <person name="Geib S.M."/>
            <person name="Fabrick J.A."/>
            <person name="Brent C.S."/>
            <person name="Walsh D."/>
            <person name="Lavine L.C."/>
        </authorList>
    </citation>
    <scope>NUCLEOTIDE SEQUENCE</scope>
</reference>
<dbReference type="EMBL" id="GBHO01019465">
    <property type="protein sequence ID" value="JAG24139.1"/>
    <property type="molecule type" value="Transcribed_RNA"/>
</dbReference>
<evidence type="ECO:0000313" key="21">
    <source>
        <dbReference type="EMBL" id="JAG19148.1"/>
    </source>
</evidence>
<feature type="compositionally biased region" description="Low complexity" evidence="12">
    <location>
        <begin position="213"/>
        <end position="226"/>
    </location>
</feature>
<keyword evidence="9 13" id="KW-1133">Transmembrane helix</keyword>
<keyword evidence="7" id="KW-0931">ER-Golgi transport</keyword>
<evidence type="ECO:0000313" key="24">
    <source>
        <dbReference type="EMBL" id="JAG24140.1"/>
    </source>
</evidence>
<evidence type="ECO:0000256" key="8">
    <source>
        <dbReference type="ARBA" id="ARBA00022927"/>
    </source>
</evidence>
<keyword evidence="6" id="KW-0256">Endoplasmic reticulum</keyword>
<evidence type="ECO:0000313" key="14">
    <source>
        <dbReference type="EMBL" id="JAG12268.1"/>
    </source>
</evidence>
<evidence type="ECO:0000313" key="17">
    <source>
        <dbReference type="EMBL" id="JAG17698.1"/>
    </source>
</evidence>
<feature type="region of interest" description="Disordered" evidence="12">
    <location>
        <begin position="210"/>
        <end position="231"/>
    </location>
</feature>
<dbReference type="GO" id="GO:0006890">
    <property type="term" value="P:retrograde vesicle-mediated transport, Golgi to endoplasmic reticulum"/>
    <property type="evidence" value="ECO:0007669"/>
    <property type="project" value="TreeGrafter"/>
</dbReference>
<dbReference type="PANTHER" id="PTHR13050">
    <property type="entry name" value="USE1-LIKE PROTEIN"/>
    <property type="match status" value="1"/>
</dbReference>
<dbReference type="CDD" id="cd15860">
    <property type="entry name" value="SNARE_USE1"/>
    <property type="match status" value="1"/>
</dbReference>
<dbReference type="GO" id="GO:0031201">
    <property type="term" value="C:SNARE complex"/>
    <property type="evidence" value="ECO:0007669"/>
    <property type="project" value="TreeGrafter"/>
</dbReference>
<dbReference type="EMBL" id="GBHO01024457">
    <property type="protein sequence ID" value="JAG19147.1"/>
    <property type="molecule type" value="Transcribed_RNA"/>
</dbReference>
<evidence type="ECO:0000313" key="20">
    <source>
        <dbReference type="EMBL" id="JAG19147.1"/>
    </source>
</evidence>
<comment type="subcellular location">
    <subcellularLocation>
        <location evidence="1">Endoplasmic reticulum membrane</location>
        <topology evidence="1">Single-pass type IV membrane protein</topology>
    </subcellularLocation>
</comment>
<evidence type="ECO:0000256" key="1">
    <source>
        <dbReference type="ARBA" id="ARBA00004163"/>
    </source>
</evidence>
<dbReference type="InterPro" id="IPR019150">
    <property type="entry name" value="Vesicle_transport_protein_Use1"/>
</dbReference>
<dbReference type="EMBL" id="GBHO01024456">
    <property type="protein sequence ID" value="JAG19148.1"/>
    <property type="molecule type" value="Transcribed_RNA"/>
</dbReference>
<evidence type="ECO:0000256" key="11">
    <source>
        <dbReference type="ARBA" id="ARBA00032711"/>
    </source>
</evidence>
<dbReference type="GO" id="GO:0005484">
    <property type="term" value="F:SNAP receptor activity"/>
    <property type="evidence" value="ECO:0007669"/>
    <property type="project" value="TreeGrafter"/>
</dbReference>
<proteinExistence type="inferred from homology"/>
<dbReference type="EMBL" id="GBHO01025906">
    <property type="protein sequence ID" value="JAG17698.1"/>
    <property type="molecule type" value="Transcribed_RNA"/>
</dbReference>
<keyword evidence="5 13" id="KW-0812">Transmembrane</keyword>
<dbReference type="EMBL" id="GBHO01002630">
    <property type="protein sequence ID" value="JAG40974.1"/>
    <property type="molecule type" value="Transcribed_RNA"/>
</dbReference>
<evidence type="ECO:0000313" key="16">
    <source>
        <dbReference type="EMBL" id="JAG12270.1"/>
    </source>
</evidence>
<dbReference type="EMBL" id="GBHO01019468">
    <property type="protein sequence ID" value="JAG24136.1"/>
    <property type="molecule type" value="Transcribed_RNA"/>
</dbReference>
<reference evidence="22" key="2">
    <citation type="submission" date="2014-07" db="EMBL/GenBank/DDBJ databases">
        <authorList>
            <person name="Hull J."/>
        </authorList>
    </citation>
    <scope>NUCLEOTIDE SEQUENCE</scope>
</reference>
<evidence type="ECO:0000256" key="4">
    <source>
        <dbReference type="ARBA" id="ARBA00022448"/>
    </source>
</evidence>
<evidence type="ECO:0000313" key="22">
    <source>
        <dbReference type="EMBL" id="JAG24136.1"/>
    </source>
</evidence>
<evidence type="ECO:0000313" key="23">
    <source>
        <dbReference type="EMBL" id="JAG24139.1"/>
    </source>
</evidence>
<evidence type="ECO:0000313" key="19">
    <source>
        <dbReference type="EMBL" id="JAG19146.1"/>
    </source>
</evidence>
<evidence type="ECO:0000256" key="12">
    <source>
        <dbReference type="SAM" id="MobiDB-lite"/>
    </source>
</evidence>
<dbReference type="EMBL" id="GBHO01024460">
    <property type="protein sequence ID" value="JAG19144.1"/>
    <property type="molecule type" value="Transcribed_RNA"/>
</dbReference>
<dbReference type="EMBL" id="GBHO01031336">
    <property type="protein sequence ID" value="JAG12268.1"/>
    <property type="molecule type" value="Transcribed_RNA"/>
</dbReference>
<feature type="non-terminal residue" evidence="22">
    <location>
        <position position="1"/>
    </location>
</feature>
<comment type="similarity">
    <text evidence="2">Belongs to the USE1 family.</text>
</comment>
<keyword evidence="8" id="KW-0653">Protein transport</keyword>
<evidence type="ECO:0000256" key="3">
    <source>
        <dbReference type="ARBA" id="ARBA00015843"/>
    </source>
</evidence>
<keyword evidence="10 13" id="KW-0472">Membrane</keyword>
<accession>A0A0A9XXN1</accession>
<evidence type="ECO:0000313" key="26">
    <source>
        <dbReference type="EMBL" id="JAG40972.1"/>
    </source>
</evidence>